<dbReference type="InterPro" id="IPR004358">
    <property type="entry name" value="Sig_transdc_His_kin-like_C"/>
</dbReference>
<dbReference type="Pfam" id="PF13188">
    <property type="entry name" value="PAS_8"/>
    <property type="match status" value="1"/>
</dbReference>
<proteinExistence type="predicted"/>
<dbReference type="PROSITE" id="PS50113">
    <property type="entry name" value="PAC"/>
    <property type="match status" value="1"/>
</dbReference>
<keyword evidence="8" id="KW-0902">Two-component regulatory system</keyword>
<evidence type="ECO:0000256" key="4">
    <source>
        <dbReference type="ARBA" id="ARBA00022679"/>
    </source>
</evidence>
<dbReference type="InterPro" id="IPR035965">
    <property type="entry name" value="PAS-like_dom_sf"/>
</dbReference>
<keyword evidence="9" id="KW-1133">Transmembrane helix</keyword>
<evidence type="ECO:0000256" key="9">
    <source>
        <dbReference type="SAM" id="Phobius"/>
    </source>
</evidence>
<evidence type="ECO:0000256" key="5">
    <source>
        <dbReference type="ARBA" id="ARBA00022741"/>
    </source>
</evidence>
<gene>
    <name evidence="12" type="ORF">LPU83_pLPU83d_1176</name>
</gene>
<evidence type="ECO:0000256" key="2">
    <source>
        <dbReference type="ARBA" id="ARBA00012438"/>
    </source>
</evidence>
<accession>W6S8V3</accession>
<dbReference type="Gene3D" id="1.10.287.130">
    <property type="match status" value="1"/>
</dbReference>
<keyword evidence="5" id="KW-0547">Nucleotide-binding</keyword>
<evidence type="ECO:0000256" key="6">
    <source>
        <dbReference type="ARBA" id="ARBA00022777"/>
    </source>
</evidence>
<organism evidence="12 13">
    <name type="scientific">Rhizobium favelukesii</name>
    <dbReference type="NCBI Taxonomy" id="348824"/>
    <lineage>
        <taxon>Bacteria</taxon>
        <taxon>Pseudomonadati</taxon>
        <taxon>Pseudomonadota</taxon>
        <taxon>Alphaproteobacteria</taxon>
        <taxon>Hyphomicrobiales</taxon>
        <taxon>Rhizobiaceae</taxon>
        <taxon>Rhizobium/Agrobacterium group</taxon>
        <taxon>Rhizobium</taxon>
    </lineage>
</organism>
<geneLocation type="plasmid" evidence="12 13">
    <name>pLPU83d</name>
</geneLocation>
<dbReference type="SUPFAM" id="SSF55874">
    <property type="entry name" value="ATPase domain of HSP90 chaperone/DNA topoisomerase II/histidine kinase"/>
    <property type="match status" value="1"/>
</dbReference>
<dbReference type="InterPro" id="IPR003594">
    <property type="entry name" value="HATPase_dom"/>
</dbReference>
<dbReference type="InterPro" id="IPR000014">
    <property type="entry name" value="PAS"/>
</dbReference>
<dbReference type="KEGG" id="rhl:LPU83_pLPU83d_1176"/>
<evidence type="ECO:0000313" key="12">
    <source>
        <dbReference type="EMBL" id="CDM62546.1"/>
    </source>
</evidence>
<dbReference type="GO" id="GO:0005524">
    <property type="term" value="F:ATP binding"/>
    <property type="evidence" value="ECO:0007669"/>
    <property type="project" value="UniProtKB-KW"/>
</dbReference>
<keyword evidence="6 12" id="KW-0418">Kinase</keyword>
<protein>
    <recommendedName>
        <fullName evidence="2">histidine kinase</fullName>
        <ecNumber evidence="2">2.7.13.3</ecNumber>
    </recommendedName>
</protein>
<evidence type="ECO:0000256" key="3">
    <source>
        <dbReference type="ARBA" id="ARBA00022553"/>
    </source>
</evidence>
<keyword evidence="9" id="KW-0472">Membrane</keyword>
<keyword evidence="9" id="KW-0812">Transmembrane</keyword>
<comment type="catalytic activity">
    <reaction evidence="1">
        <text>ATP + protein L-histidine = ADP + protein N-phospho-L-histidine.</text>
        <dbReference type="EC" id="2.7.13.3"/>
    </reaction>
</comment>
<dbReference type="Proteomes" id="UP000019443">
    <property type="component" value="Plasmid pLPU83d"/>
</dbReference>
<feature type="domain" description="PAC" evidence="11">
    <location>
        <begin position="221"/>
        <end position="272"/>
    </location>
</feature>
<dbReference type="PROSITE" id="PS50109">
    <property type="entry name" value="HIS_KIN"/>
    <property type="match status" value="1"/>
</dbReference>
<keyword evidence="4" id="KW-0808">Transferase</keyword>
<dbReference type="SUPFAM" id="SSF47384">
    <property type="entry name" value="Homodimeric domain of signal transducing histidine kinase"/>
    <property type="match status" value="1"/>
</dbReference>
<dbReference type="Pfam" id="PF02518">
    <property type="entry name" value="HATPase_c"/>
    <property type="match status" value="1"/>
</dbReference>
<dbReference type="PANTHER" id="PTHR43065:SF10">
    <property type="entry name" value="PEROXIDE STRESS-ACTIVATED HISTIDINE KINASE MAK3"/>
    <property type="match status" value="1"/>
</dbReference>
<dbReference type="InterPro" id="IPR000700">
    <property type="entry name" value="PAS-assoc_C"/>
</dbReference>
<dbReference type="Gene3D" id="3.30.450.20">
    <property type="entry name" value="PAS domain"/>
    <property type="match status" value="1"/>
</dbReference>
<dbReference type="GO" id="GO:0000155">
    <property type="term" value="F:phosphorelay sensor kinase activity"/>
    <property type="evidence" value="ECO:0007669"/>
    <property type="project" value="InterPro"/>
</dbReference>
<keyword evidence="3" id="KW-0597">Phosphoprotein</keyword>
<dbReference type="CDD" id="cd00130">
    <property type="entry name" value="PAS"/>
    <property type="match status" value="1"/>
</dbReference>
<keyword evidence="13" id="KW-1185">Reference proteome</keyword>
<feature type="domain" description="Histidine kinase" evidence="10">
    <location>
        <begin position="292"/>
        <end position="508"/>
    </location>
</feature>
<keyword evidence="7" id="KW-0067">ATP-binding</keyword>
<dbReference type="EMBL" id="HG916855">
    <property type="protein sequence ID" value="CDM62546.1"/>
    <property type="molecule type" value="Genomic_DNA"/>
</dbReference>
<feature type="transmembrane region" description="Helical" evidence="9">
    <location>
        <begin position="53"/>
        <end position="71"/>
    </location>
</feature>
<evidence type="ECO:0000259" key="10">
    <source>
        <dbReference type="PROSITE" id="PS50109"/>
    </source>
</evidence>
<dbReference type="InterPro" id="IPR005467">
    <property type="entry name" value="His_kinase_dom"/>
</dbReference>
<evidence type="ECO:0000256" key="7">
    <source>
        <dbReference type="ARBA" id="ARBA00022840"/>
    </source>
</evidence>
<dbReference type="AlphaFoldDB" id="W6S8V3"/>
<sequence length="532" mass="58136">MLQRCRLAGAAAIGLIIFLVDAFTTLGSAVAVLYVLVIVLASELGDSAAIKRSSAICAGLTVAAFLYVHGFNAETQAWLRLLFSLAANGVTTLLLLRRGIDIARRRASEAALKASEHRYRTIFETLAVAIWEHDFREVKEELEGLRDRGVQDVRRYIADHPDFVINARRKVRITDVNQTALTLMGVPTKEEFFTHLDSFLPENDESFAQCLVAIDEGHPTFQAETKVRTRQGRLIPVIVALSFPPNGEGLDRIQGSIVDITERLEFQEALEHSRRELEHASRVAMIGEISASIAHEVNQPLSATISFIQAAQRWLDRKTPDLVEAKLALQDALSATEHSANVVKRVHMLLGKAKSETGEVAIEATILDALRLKQPELGTHGTRVIFNPAAEAMITRGDRILLQQSFLNIISNAMQAMDATPAGHRILTIETESRDSEVTFRFIDSGPGLGDQVGDSLFKAFTTTKPSGMGLGLAICRSIVTAHGGSISIRNRLDCNGAVVEISLPRCLLDTLDAPKDTPLSEAGQARQAQKA</sequence>
<dbReference type="InterPro" id="IPR036097">
    <property type="entry name" value="HisK_dim/P_sf"/>
</dbReference>
<evidence type="ECO:0000256" key="8">
    <source>
        <dbReference type="ARBA" id="ARBA00023012"/>
    </source>
</evidence>
<dbReference type="HOGENOM" id="CLU_000445_114_39_5"/>
<evidence type="ECO:0000256" key="1">
    <source>
        <dbReference type="ARBA" id="ARBA00000085"/>
    </source>
</evidence>
<dbReference type="NCBIfam" id="TIGR00229">
    <property type="entry name" value="sensory_box"/>
    <property type="match status" value="1"/>
</dbReference>
<feature type="transmembrane region" description="Helical" evidence="9">
    <location>
        <begin position="12"/>
        <end position="41"/>
    </location>
</feature>
<dbReference type="SMART" id="SM00387">
    <property type="entry name" value="HATPase_c"/>
    <property type="match status" value="1"/>
</dbReference>
<keyword evidence="12" id="KW-0614">Plasmid</keyword>
<evidence type="ECO:0000313" key="13">
    <source>
        <dbReference type="Proteomes" id="UP000019443"/>
    </source>
</evidence>
<dbReference type="PRINTS" id="PR00344">
    <property type="entry name" value="BCTRLSENSOR"/>
</dbReference>
<dbReference type="PANTHER" id="PTHR43065">
    <property type="entry name" value="SENSOR HISTIDINE KINASE"/>
    <property type="match status" value="1"/>
</dbReference>
<dbReference type="PATRIC" id="fig|348824.6.peg.6883"/>
<dbReference type="Gene3D" id="3.30.565.10">
    <property type="entry name" value="Histidine kinase-like ATPase, C-terminal domain"/>
    <property type="match status" value="1"/>
</dbReference>
<dbReference type="InterPro" id="IPR036890">
    <property type="entry name" value="HATPase_C_sf"/>
</dbReference>
<dbReference type="SUPFAM" id="SSF55785">
    <property type="entry name" value="PYP-like sensor domain (PAS domain)"/>
    <property type="match status" value="1"/>
</dbReference>
<dbReference type="EC" id="2.7.13.3" evidence="2"/>
<feature type="transmembrane region" description="Helical" evidence="9">
    <location>
        <begin position="77"/>
        <end position="96"/>
    </location>
</feature>
<name>W6S8V3_9HYPH</name>
<reference evidence="12" key="1">
    <citation type="submission" date="2013-11" db="EMBL/GenBank/DDBJ databases">
        <title>Draft genome sequence of the broad-host-range Rhizobium sp. LPU83 strain, a member of the low-genetic diversity Oregon-like Rhizobium sp. group.</title>
        <authorList>
            <person name="Wibberg D."/>
            <person name="Puehler A."/>
            <person name="Schlueter A."/>
        </authorList>
    </citation>
    <scope>NUCLEOTIDE SEQUENCE [LARGE SCALE GENOMIC DNA]</scope>
    <source>
        <strain evidence="12">LPU83</strain>
        <plasmid evidence="12">pLPU83d</plasmid>
    </source>
</reference>
<evidence type="ECO:0000259" key="11">
    <source>
        <dbReference type="PROSITE" id="PS50113"/>
    </source>
</evidence>